<dbReference type="SUPFAM" id="SSF50405">
    <property type="entry name" value="Actin-crosslinking proteins"/>
    <property type="match status" value="1"/>
</dbReference>
<feature type="compositionally biased region" description="Pro residues" evidence="1">
    <location>
        <begin position="136"/>
        <end position="146"/>
    </location>
</feature>
<dbReference type="EnsemblPlants" id="AET7Gv20292400.1">
    <property type="protein sequence ID" value="AET7Gv20292400.1"/>
    <property type="gene ID" value="AET7Gv20292400"/>
</dbReference>
<dbReference type="PANTHER" id="PTHR31205">
    <property type="entry name" value="ACTIN CROSS-LINKING PROTEIN (DUF569)"/>
    <property type="match status" value="1"/>
</dbReference>
<dbReference type="AlphaFoldDB" id="A0A453QRN3"/>
<name>A0A453QRN3_AEGTS</name>
<feature type="region of interest" description="Disordered" evidence="1">
    <location>
        <begin position="111"/>
        <end position="184"/>
    </location>
</feature>
<protein>
    <recommendedName>
        <fullName evidence="2">DUF569 domain-containing protein</fullName>
    </recommendedName>
</protein>
<accession>A0A453QRN3</accession>
<dbReference type="Pfam" id="PF04601">
    <property type="entry name" value="DUF569"/>
    <property type="match status" value="1"/>
</dbReference>
<dbReference type="Gramene" id="AET7Gv20292400.1">
    <property type="protein sequence ID" value="AET7Gv20292400.1"/>
    <property type="gene ID" value="AET7Gv20292400"/>
</dbReference>
<feature type="region of interest" description="Disordered" evidence="1">
    <location>
        <begin position="1"/>
        <end position="34"/>
    </location>
</feature>
<proteinExistence type="predicted"/>
<reference evidence="4" key="1">
    <citation type="journal article" date="2014" name="Science">
        <title>Ancient hybridizations among the ancestral genomes of bread wheat.</title>
        <authorList>
            <consortium name="International Wheat Genome Sequencing Consortium,"/>
            <person name="Marcussen T."/>
            <person name="Sandve S.R."/>
            <person name="Heier L."/>
            <person name="Spannagl M."/>
            <person name="Pfeifer M."/>
            <person name="Jakobsen K.S."/>
            <person name="Wulff B.B."/>
            <person name="Steuernagel B."/>
            <person name="Mayer K.F."/>
            <person name="Olsen O.A."/>
        </authorList>
    </citation>
    <scope>NUCLEOTIDE SEQUENCE [LARGE SCALE GENOMIC DNA]</scope>
    <source>
        <strain evidence="4">cv. AL8/78</strain>
    </source>
</reference>
<reference evidence="3" key="4">
    <citation type="submission" date="2019-03" db="UniProtKB">
        <authorList>
            <consortium name="EnsemblPlants"/>
        </authorList>
    </citation>
    <scope>IDENTIFICATION</scope>
</reference>
<dbReference type="PANTHER" id="PTHR31205:SF85">
    <property type="entry name" value="DUF569 DOMAIN-CONTAINING PROTEIN"/>
    <property type="match status" value="1"/>
</dbReference>
<evidence type="ECO:0000313" key="4">
    <source>
        <dbReference type="Proteomes" id="UP000015105"/>
    </source>
</evidence>
<feature type="domain" description="DUF569" evidence="2">
    <location>
        <begin position="33"/>
        <end position="105"/>
    </location>
</feature>
<dbReference type="InterPro" id="IPR008999">
    <property type="entry name" value="Actin-crosslinking"/>
</dbReference>
<evidence type="ECO:0000259" key="2">
    <source>
        <dbReference type="Pfam" id="PF04601"/>
    </source>
</evidence>
<dbReference type="Proteomes" id="UP000015105">
    <property type="component" value="Chromosome 7D"/>
</dbReference>
<dbReference type="InterPro" id="IPR007679">
    <property type="entry name" value="DUF569"/>
</dbReference>
<evidence type="ECO:0000256" key="1">
    <source>
        <dbReference type="SAM" id="MobiDB-lite"/>
    </source>
</evidence>
<feature type="compositionally biased region" description="Basic and acidic residues" evidence="1">
    <location>
        <begin position="147"/>
        <end position="157"/>
    </location>
</feature>
<organism evidence="3 4">
    <name type="scientific">Aegilops tauschii subsp. strangulata</name>
    <name type="common">Goatgrass</name>
    <dbReference type="NCBI Taxonomy" id="200361"/>
    <lineage>
        <taxon>Eukaryota</taxon>
        <taxon>Viridiplantae</taxon>
        <taxon>Streptophyta</taxon>
        <taxon>Embryophyta</taxon>
        <taxon>Tracheophyta</taxon>
        <taxon>Spermatophyta</taxon>
        <taxon>Magnoliopsida</taxon>
        <taxon>Liliopsida</taxon>
        <taxon>Poales</taxon>
        <taxon>Poaceae</taxon>
        <taxon>BOP clade</taxon>
        <taxon>Pooideae</taxon>
        <taxon>Triticodae</taxon>
        <taxon>Triticeae</taxon>
        <taxon>Triticinae</taxon>
        <taxon>Aegilops</taxon>
    </lineage>
</organism>
<dbReference type="Gene3D" id="2.80.10.50">
    <property type="match status" value="1"/>
</dbReference>
<dbReference type="STRING" id="200361.A0A453QRN3"/>
<reference evidence="4" key="2">
    <citation type="journal article" date="2017" name="Nat. Plants">
        <title>The Aegilops tauschii genome reveals multiple impacts of transposons.</title>
        <authorList>
            <person name="Zhao G."/>
            <person name="Zou C."/>
            <person name="Li K."/>
            <person name="Wang K."/>
            <person name="Li T."/>
            <person name="Gao L."/>
            <person name="Zhang X."/>
            <person name="Wang H."/>
            <person name="Yang Z."/>
            <person name="Liu X."/>
            <person name="Jiang W."/>
            <person name="Mao L."/>
            <person name="Kong X."/>
            <person name="Jiao Y."/>
            <person name="Jia J."/>
        </authorList>
    </citation>
    <scope>NUCLEOTIDE SEQUENCE [LARGE SCALE GENOMIC DNA]</scope>
    <source>
        <strain evidence="4">cv. AL8/78</strain>
    </source>
</reference>
<reference evidence="3" key="3">
    <citation type="journal article" date="2017" name="Nature">
        <title>Genome sequence of the progenitor of the wheat D genome Aegilops tauschii.</title>
        <authorList>
            <person name="Luo M.C."/>
            <person name="Gu Y.Q."/>
            <person name="Puiu D."/>
            <person name="Wang H."/>
            <person name="Twardziok S.O."/>
            <person name="Deal K.R."/>
            <person name="Huo N."/>
            <person name="Zhu T."/>
            <person name="Wang L."/>
            <person name="Wang Y."/>
            <person name="McGuire P.E."/>
            <person name="Liu S."/>
            <person name="Long H."/>
            <person name="Ramasamy R.K."/>
            <person name="Rodriguez J.C."/>
            <person name="Van S.L."/>
            <person name="Yuan L."/>
            <person name="Wang Z."/>
            <person name="Xia Z."/>
            <person name="Xiao L."/>
            <person name="Anderson O.D."/>
            <person name="Ouyang S."/>
            <person name="Liang Y."/>
            <person name="Zimin A.V."/>
            <person name="Pertea G."/>
            <person name="Qi P."/>
            <person name="Bennetzen J.L."/>
            <person name="Dai X."/>
            <person name="Dawson M.W."/>
            <person name="Muller H.G."/>
            <person name="Kugler K."/>
            <person name="Rivarola-Duarte L."/>
            <person name="Spannagl M."/>
            <person name="Mayer K.F.X."/>
            <person name="Lu F.H."/>
            <person name="Bevan M.W."/>
            <person name="Leroy P."/>
            <person name="Li P."/>
            <person name="You F.M."/>
            <person name="Sun Q."/>
            <person name="Liu Z."/>
            <person name="Lyons E."/>
            <person name="Wicker T."/>
            <person name="Salzberg S.L."/>
            <person name="Devos K.M."/>
            <person name="Dvorak J."/>
        </authorList>
    </citation>
    <scope>NUCLEOTIDE SEQUENCE [LARGE SCALE GENOMIC DNA]</scope>
    <source>
        <strain evidence="3">cv. AL8/78</strain>
    </source>
</reference>
<reference evidence="3" key="5">
    <citation type="journal article" date="2021" name="G3 (Bethesda)">
        <title>Aegilops tauschii genome assembly Aet v5.0 features greater sequence contiguity and improved annotation.</title>
        <authorList>
            <person name="Wang L."/>
            <person name="Zhu T."/>
            <person name="Rodriguez J.C."/>
            <person name="Deal K.R."/>
            <person name="Dubcovsky J."/>
            <person name="McGuire P.E."/>
            <person name="Lux T."/>
            <person name="Spannagl M."/>
            <person name="Mayer K.F.X."/>
            <person name="Baldrich P."/>
            <person name="Meyers B.C."/>
            <person name="Huo N."/>
            <person name="Gu Y.Q."/>
            <person name="Zhou H."/>
            <person name="Devos K.M."/>
            <person name="Bennetzen J.L."/>
            <person name="Unver T."/>
            <person name="Budak H."/>
            <person name="Gulick P.J."/>
            <person name="Galiba G."/>
            <person name="Kalapos B."/>
            <person name="Nelson D.R."/>
            <person name="Li P."/>
            <person name="You F.M."/>
            <person name="Luo M.C."/>
            <person name="Dvorak J."/>
        </authorList>
    </citation>
    <scope>NUCLEOTIDE SEQUENCE [LARGE SCALE GENOMIC DNA]</scope>
    <source>
        <strain evidence="3">cv. AL8/78</strain>
    </source>
</reference>
<sequence length="184" mass="20791">NSFRFSVSPPSPELQETKNPSSPPPPRSAHRQMEQFQDGHHVRLRSREHGMYLHANKDGRGVSLRRPRASMNAAWAVHLYQDDDDAQYVLLHSAAYGGYLAAMDAPAPRRAARLRGTGGGGRQVAARQVRDRGLHPAPPRQRPLPPRQREVPPLEQRRQRRRLRHRQHDDALGRGAHPRQGGHA</sequence>
<evidence type="ECO:0000313" key="3">
    <source>
        <dbReference type="EnsemblPlants" id="AET7Gv20292400.1"/>
    </source>
</evidence>
<keyword evidence="4" id="KW-1185">Reference proteome</keyword>